<dbReference type="AlphaFoldDB" id="A0A2H3D648"/>
<dbReference type="EMBL" id="KZ293681">
    <property type="protein sequence ID" value="PBK86892.1"/>
    <property type="molecule type" value="Genomic_DNA"/>
</dbReference>
<name>A0A2H3D648_ARMGA</name>
<reference evidence="2" key="1">
    <citation type="journal article" date="2017" name="Nat. Ecol. Evol.">
        <title>Genome expansion and lineage-specific genetic innovations in the forest pathogenic fungi Armillaria.</title>
        <authorList>
            <person name="Sipos G."/>
            <person name="Prasanna A.N."/>
            <person name="Walter M.C."/>
            <person name="O'Connor E."/>
            <person name="Balint B."/>
            <person name="Krizsan K."/>
            <person name="Kiss B."/>
            <person name="Hess J."/>
            <person name="Varga T."/>
            <person name="Slot J."/>
            <person name="Riley R."/>
            <person name="Boka B."/>
            <person name="Rigling D."/>
            <person name="Barry K."/>
            <person name="Lee J."/>
            <person name="Mihaltcheva S."/>
            <person name="LaButti K."/>
            <person name="Lipzen A."/>
            <person name="Waldron R."/>
            <person name="Moloney N.M."/>
            <person name="Sperisen C."/>
            <person name="Kredics L."/>
            <person name="Vagvoelgyi C."/>
            <person name="Patrignani A."/>
            <person name="Fitzpatrick D."/>
            <person name="Nagy I."/>
            <person name="Doyle S."/>
            <person name="Anderson J.B."/>
            <person name="Grigoriev I.V."/>
            <person name="Gueldener U."/>
            <person name="Muensterkoetter M."/>
            <person name="Nagy L.G."/>
        </authorList>
    </citation>
    <scope>NUCLEOTIDE SEQUENCE [LARGE SCALE GENOMIC DNA]</scope>
    <source>
        <strain evidence="2">Ar21-2</strain>
    </source>
</reference>
<organism evidence="1 2">
    <name type="scientific">Armillaria gallica</name>
    <name type="common">Bulbous honey fungus</name>
    <name type="synonym">Armillaria bulbosa</name>
    <dbReference type="NCBI Taxonomy" id="47427"/>
    <lineage>
        <taxon>Eukaryota</taxon>
        <taxon>Fungi</taxon>
        <taxon>Dikarya</taxon>
        <taxon>Basidiomycota</taxon>
        <taxon>Agaricomycotina</taxon>
        <taxon>Agaricomycetes</taxon>
        <taxon>Agaricomycetidae</taxon>
        <taxon>Agaricales</taxon>
        <taxon>Marasmiineae</taxon>
        <taxon>Physalacriaceae</taxon>
        <taxon>Armillaria</taxon>
    </lineage>
</organism>
<evidence type="ECO:0000313" key="1">
    <source>
        <dbReference type="EMBL" id="PBK86892.1"/>
    </source>
</evidence>
<protein>
    <submittedName>
        <fullName evidence="1">Uncharacterized protein</fullName>
    </submittedName>
</protein>
<sequence length="55" mass="6481">MDYYGRQYSQRYPATFYGYRRHWFIRSYAVCLKDISFFFSNASAPGFAQGFDGGL</sequence>
<dbReference type="Proteomes" id="UP000217790">
    <property type="component" value="Unassembled WGS sequence"/>
</dbReference>
<feature type="non-terminal residue" evidence="1">
    <location>
        <position position="55"/>
    </location>
</feature>
<proteinExistence type="predicted"/>
<keyword evidence="2" id="KW-1185">Reference proteome</keyword>
<accession>A0A2H3D648</accession>
<dbReference type="InParanoid" id="A0A2H3D648"/>
<gene>
    <name evidence="1" type="ORF">ARMGADRAFT_1016940</name>
</gene>
<evidence type="ECO:0000313" key="2">
    <source>
        <dbReference type="Proteomes" id="UP000217790"/>
    </source>
</evidence>